<dbReference type="EMBL" id="AB173079">
    <property type="protein sequence ID" value="BAE90141.1"/>
    <property type="molecule type" value="mRNA"/>
</dbReference>
<keyword evidence="1" id="KW-0808">Transferase</keyword>
<protein>
    <submittedName>
        <fullName evidence="1">Macaca fascicularis brain cDNA clone: QflA-20934, similar to human v-akt murine thymoma viral oncogene homolog 3 (proteinkinase B, gamma) (AKT3), transcript variant 1, mRNA, RefSeq: NM_005465.3</fullName>
    </submittedName>
</protein>
<reference evidence="1" key="1">
    <citation type="journal article" date="2007" name="PLoS Biol.">
        <title>Rate of evolution in brain-expressed genes in humans and other primates.</title>
        <authorList>
            <person name="Wang H.-Y."/>
            <person name="Chien H.-C."/>
            <person name="Osada N."/>
            <person name="Hashimoto K."/>
            <person name="Sugano S."/>
            <person name="Gojobori T."/>
            <person name="Chou C.-K."/>
            <person name="Tsai S.-F."/>
            <person name="Wu C.-I."/>
            <person name="Shen C.-K.J."/>
        </authorList>
    </citation>
    <scope>NUCLEOTIDE SEQUENCE</scope>
</reference>
<dbReference type="GO" id="GO:0016301">
    <property type="term" value="F:kinase activity"/>
    <property type="evidence" value="ECO:0007669"/>
    <property type="project" value="UniProtKB-KW"/>
</dbReference>
<evidence type="ECO:0000313" key="1">
    <source>
        <dbReference type="EMBL" id="BAE90141.1"/>
    </source>
</evidence>
<dbReference type="AlphaFoldDB" id="I7G6P7"/>
<keyword evidence="1" id="KW-0418">Kinase</keyword>
<accession>I7G6P7</accession>
<proteinExistence type="evidence at transcript level"/>
<organism evidence="1">
    <name type="scientific">Macaca fascicularis</name>
    <name type="common">Crab-eating macaque</name>
    <name type="synonym">Cynomolgus monkey</name>
    <dbReference type="NCBI Taxonomy" id="9541"/>
    <lineage>
        <taxon>Eukaryota</taxon>
        <taxon>Metazoa</taxon>
        <taxon>Chordata</taxon>
        <taxon>Craniata</taxon>
        <taxon>Vertebrata</taxon>
        <taxon>Euteleostomi</taxon>
        <taxon>Mammalia</taxon>
        <taxon>Eutheria</taxon>
        <taxon>Euarchontoglires</taxon>
        <taxon>Primates</taxon>
        <taxon>Haplorrhini</taxon>
        <taxon>Catarrhini</taxon>
        <taxon>Cercopithecidae</taxon>
        <taxon>Cercopithecinae</taxon>
        <taxon>Macaca</taxon>
    </lineage>
</organism>
<sequence>MKPLLAVGGPLGLTGVKGHFTKAAKTYSDINVILIFHIST</sequence>
<name>I7G6P7_MACFA</name>